<dbReference type="Pfam" id="PF07993">
    <property type="entry name" value="NAD_binding_4"/>
    <property type="match status" value="1"/>
</dbReference>
<name>A0ABT8KN24_9BACT</name>
<evidence type="ECO:0000259" key="1">
    <source>
        <dbReference type="Pfam" id="PF07993"/>
    </source>
</evidence>
<keyword evidence="3" id="KW-1185">Reference proteome</keyword>
<dbReference type="EMBL" id="JAUJEA010000002">
    <property type="protein sequence ID" value="MDN5201108.1"/>
    <property type="molecule type" value="Genomic_DNA"/>
</dbReference>
<dbReference type="InterPro" id="IPR013120">
    <property type="entry name" value="FAR_NAD-bd"/>
</dbReference>
<organism evidence="2 3">
    <name type="scientific">Splendidivirga corallicola</name>
    <dbReference type="NCBI Taxonomy" id="3051826"/>
    <lineage>
        <taxon>Bacteria</taxon>
        <taxon>Pseudomonadati</taxon>
        <taxon>Bacteroidota</taxon>
        <taxon>Cytophagia</taxon>
        <taxon>Cytophagales</taxon>
        <taxon>Splendidivirgaceae</taxon>
        <taxon>Splendidivirga</taxon>
    </lineage>
</organism>
<sequence>MNRNELCVAITGATGLLGRTILLEFIKRNISDLSRLKLIIFGRSTNDAALSDRIHHIILNQAPTYCKTDAEGQDKLRSFCNTNISFFDWDLNSPIDPMDERIRKIKHKRIHFFFHAAALTDLRNSPNAESKIFTSNYLGTKNMFSIISHLQVDEFNYISTAYASGSISGNVYPNQSSGNFRNPYERYKRTTELMTKDYCHNIGIKYRCLRPSIICGQLIEEPIGYTNKFDVFYATVAYLHKLKSKAKIPKNEYFTTSLRLRFGKNGSLNIVPVDYAAKIIYEICMNDHASESCHIVNPVNTNHTVCFKSTLSALKINGIKMVSKMPSNLNLSEKAYYKYVGKVFDPYVNCGPLYFSTENINDILIKSEIQCPRISCNNFLKLLNFARDMGFRNRRT</sequence>
<dbReference type="PANTHER" id="PTHR43245">
    <property type="entry name" value="BIFUNCTIONAL POLYMYXIN RESISTANCE PROTEIN ARNA"/>
    <property type="match status" value="1"/>
</dbReference>
<dbReference type="Proteomes" id="UP001172082">
    <property type="component" value="Unassembled WGS sequence"/>
</dbReference>
<dbReference type="PANTHER" id="PTHR43245:SF51">
    <property type="entry name" value="SHORT CHAIN DEHYDROGENASE_REDUCTASE FAMILY 42E, MEMBER 2"/>
    <property type="match status" value="1"/>
</dbReference>
<dbReference type="SUPFAM" id="SSF51735">
    <property type="entry name" value="NAD(P)-binding Rossmann-fold domains"/>
    <property type="match status" value="1"/>
</dbReference>
<comment type="caution">
    <text evidence="2">The sequence shown here is derived from an EMBL/GenBank/DDBJ whole genome shotgun (WGS) entry which is preliminary data.</text>
</comment>
<gene>
    <name evidence="2" type="ORF">QQ008_07040</name>
</gene>
<dbReference type="InterPro" id="IPR050177">
    <property type="entry name" value="Lipid_A_modif_metabolic_enz"/>
</dbReference>
<dbReference type="Gene3D" id="3.40.50.720">
    <property type="entry name" value="NAD(P)-binding Rossmann-like Domain"/>
    <property type="match status" value="1"/>
</dbReference>
<protein>
    <submittedName>
        <fullName evidence="2">SDR family oxidoreductase</fullName>
    </submittedName>
</protein>
<accession>A0ABT8KN24</accession>
<feature type="domain" description="Thioester reductase (TE)" evidence="1">
    <location>
        <begin position="10"/>
        <end position="280"/>
    </location>
</feature>
<proteinExistence type="predicted"/>
<evidence type="ECO:0000313" key="3">
    <source>
        <dbReference type="Proteomes" id="UP001172082"/>
    </source>
</evidence>
<dbReference type="InterPro" id="IPR036291">
    <property type="entry name" value="NAD(P)-bd_dom_sf"/>
</dbReference>
<evidence type="ECO:0000313" key="2">
    <source>
        <dbReference type="EMBL" id="MDN5201108.1"/>
    </source>
</evidence>
<dbReference type="RefSeq" id="WP_346751136.1">
    <property type="nucleotide sequence ID" value="NZ_JAUJEA010000002.1"/>
</dbReference>
<reference evidence="2" key="1">
    <citation type="submission" date="2023-06" db="EMBL/GenBank/DDBJ databases">
        <title>Genomic of Parafulvivirga corallium.</title>
        <authorList>
            <person name="Wang G."/>
        </authorList>
    </citation>
    <scope>NUCLEOTIDE SEQUENCE</scope>
    <source>
        <strain evidence="2">BMA10</strain>
    </source>
</reference>